<accession>A0A068QPF7</accession>
<sequence>MSQFYDTFMNPYIPQSVKDKLAPRENLAPLLYFILDAKQLENSVKNVELHRTSLSLPL</sequence>
<dbReference type="STRING" id="351671.XDD1_0823"/>
<dbReference type="Proteomes" id="UP000032721">
    <property type="component" value="Chromosome"/>
</dbReference>
<proteinExistence type="predicted"/>
<evidence type="ECO:0000313" key="1">
    <source>
        <dbReference type="EMBL" id="CDG16526.1"/>
    </source>
</evidence>
<reference evidence="1 2" key="1">
    <citation type="submission" date="2013-07" db="EMBL/GenBank/DDBJ databases">
        <authorList>
            <person name="Genoscope - CEA"/>
        </authorList>
    </citation>
    <scope>NUCLEOTIDE SEQUENCE [LARGE SCALE GENOMIC DNA]</scope>
    <source>
        <strain evidence="2">FRM16 / DSM 17909</strain>
    </source>
</reference>
<dbReference type="EMBL" id="FO704550">
    <property type="protein sequence ID" value="CDG16526.1"/>
    <property type="molecule type" value="Genomic_DNA"/>
</dbReference>
<dbReference type="AlphaFoldDB" id="A0A068QPF7"/>
<protein>
    <submittedName>
        <fullName evidence="1">Uncharacterized protein</fullName>
    </submittedName>
</protein>
<name>A0A068QPF7_9GAMM</name>
<organism evidence="1 2">
    <name type="scientific">Xenorhabdus doucetiae</name>
    <dbReference type="NCBI Taxonomy" id="351671"/>
    <lineage>
        <taxon>Bacteria</taxon>
        <taxon>Pseudomonadati</taxon>
        <taxon>Pseudomonadota</taxon>
        <taxon>Gammaproteobacteria</taxon>
        <taxon>Enterobacterales</taxon>
        <taxon>Morganellaceae</taxon>
        <taxon>Xenorhabdus</taxon>
    </lineage>
</organism>
<evidence type="ECO:0000313" key="2">
    <source>
        <dbReference type="Proteomes" id="UP000032721"/>
    </source>
</evidence>
<dbReference type="KEGG" id="xdo:XDD1_0823"/>
<gene>
    <name evidence="1" type="ORF">XDD1_0823</name>
</gene>
<dbReference type="HOGENOM" id="CLU_2978274_0_0_6"/>